<dbReference type="Proteomes" id="UP000085678">
    <property type="component" value="Unplaced"/>
</dbReference>
<accession>A0A1S3KG34</accession>
<dbReference type="Gene3D" id="3.40.390.80">
    <property type="entry name" value="Peptidase M60, enhancin-like domain 2"/>
    <property type="match status" value="1"/>
</dbReference>
<evidence type="ECO:0000259" key="1">
    <source>
        <dbReference type="PROSITE" id="PS51723"/>
    </source>
</evidence>
<dbReference type="STRING" id="7574.A0A1S3KG34"/>
<organism evidence="2 3">
    <name type="scientific">Lingula anatina</name>
    <name type="common">Brachiopod</name>
    <name type="synonym">Lingula unguis</name>
    <dbReference type="NCBI Taxonomy" id="7574"/>
    <lineage>
        <taxon>Eukaryota</taxon>
        <taxon>Metazoa</taxon>
        <taxon>Spiralia</taxon>
        <taxon>Lophotrochozoa</taxon>
        <taxon>Brachiopoda</taxon>
        <taxon>Linguliformea</taxon>
        <taxon>Lingulata</taxon>
        <taxon>Lingulida</taxon>
        <taxon>Linguloidea</taxon>
        <taxon>Lingulidae</taxon>
        <taxon>Lingula</taxon>
    </lineage>
</organism>
<keyword evidence="2" id="KW-1185">Reference proteome</keyword>
<dbReference type="InterPro" id="IPR042279">
    <property type="entry name" value="Pep_M60_3"/>
</dbReference>
<dbReference type="Pfam" id="PF17291">
    <property type="entry name" value="M60-like_N"/>
    <property type="match status" value="1"/>
</dbReference>
<gene>
    <name evidence="3" type="primary">LOC106181552</name>
</gene>
<dbReference type="AlphaFoldDB" id="A0A1S3KG34"/>
<dbReference type="PANTHER" id="PTHR15730:SF5">
    <property type="entry name" value="SI:CH211-210B2.2-RELATED"/>
    <property type="match status" value="1"/>
</dbReference>
<dbReference type="InParanoid" id="A0A1S3KG34"/>
<dbReference type="Gene3D" id="1.10.390.30">
    <property type="entry name" value="Peptidase M60, enhancin-like domain 3"/>
    <property type="match status" value="1"/>
</dbReference>
<dbReference type="PANTHER" id="PTHR15730">
    <property type="entry name" value="EXPERIMENTAL AUTOIMMUNE PROSTATITIS ANTIGEN 2-RELATED"/>
    <property type="match status" value="1"/>
</dbReference>
<dbReference type="InterPro" id="IPR051244">
    <property type="entry name" value="TCAF"/>
</dbReference>
<evidence type="ECO:0000313" key="3">
    <source>
        <dbReference type="RefSeq" id="XP_013421424.1"/>
    </source>
</evidence>
<dbReference type="InterPro" id="IPR035423">
    <property type="entry name" value="M60-like_N"/>
</dbReference>
<feature type="domain" description="Peptidase M60" evidence="1">
    <location>
        <begin position="313"/>
        <end position="621"/>
    </location>
</feature>
<dbReference type="Pfam" id="PF13402">
    <property type="entry name" value="Peptidase_M60"/>
    <property type="match status" value="1"/>
</dbReference>
<dbReference type="SMART" id="SM01276">
    <property type="entry name" value="M60-like"/>
    <property type="match status" value="1"/>
</dbReference>
<dbReference type="RefSeq" id="XP_013421424.1">
    <property type="nucleotide sequence ID" value="XM_013565970.1"/>
</dbReference>
<dbReference type="OMA" id="SCEATML"/>
<dbReference type="PROSITE" id="PS51723">
    <property type="entry name" value="PEPTIDASE_M60"/>
    <property type="match status" value="1"/>
</dbReference>
<dbReference type="Gene3D" id="2.60.120.1250">
    <property type="entry name" value="Peptidase M60, enhancin-like domain 1"/>
    <property type="match status" value="1"/>
</dbReference>
<dbReference type="InterPro" id="IPR031161">
    <property type="entry name" value="Peptidase_M60_dom"/>
</dbReference>
<dbReference type="GeneID" id="106181552"/>
<reference evidence="3" key="1">
    <citation type="submission" date="2025-08" db="UniProtKB">
        <authorList>
            <consortium name="RefSeq"/>
        </authorList>
    </citation>
    <scope>IDENTIFICATION</scope>
    <source>
        <tissue evidence="3">Gonads</tissue>
    </source>
</reference>
<evidence type="ECO:0000313" key="2">
    <source>
        <dbReference type="Proteomes" id="UP000085678"/>
    </source>
</evidence>
<dbReference type="KEGG" id="lak:106181552"/>
<name>A0A1S3KG34_LINAN</name>
<protein>
    <submittedName>
        <fullName evidence="3">TRPM8 channel-associated factor 2</fullName>
    </submittedName>
</protein>
<dbReference type="OrthoDB" id="10260387at2759"/>
<sequence>MSSWTQELLQGVEAVPVLGTPGRLAVVGERAEPVLTSKHPEEVAIAAAEYGTGRVVVFSHDSYVLKYQINEPRFRILNANVTRWLTRNWRQTLEHVDLKEISSGCDLPPPGSCVLLWHLDPRKTTAEFTEAVLAHLQYGGFLVCGMCPWGWLQLNPGKTLDELPHSPVLARLGLCYIQGYIDGQSLNVNDNMAQWAHIGRAIEDVSRDLNRSERYVELLSGMSLIPQSFRSLMFKDNLIGYLNPAQLESNFPSPKSPANTSTLRANVRVLGMLYRMTPPQAFCKLPGIDVFPGDFSFKPPLQTVRLNLTTKHRQRLSTGYYVPAGQPVKVAVTSDQGTDLSGWKICIGAHDDSLVNVKEPWRRWPDVAVLEELKATTALSSPYGGLLFFDSPERNAELTVIVCNVVEAPFFDLTKPEIVEDWSRRRNAPGLWTELAGRHIVFTVPSTSVREIDDPTTILALWDSAVAAQHDLRGTDPNFQKRERVVADEQPSAGYMHAGYPIVTHLDVVDPNFQYNGSDNFVFSESGMKLYGNWGLFHEIGHNMQRKAWTFSGMGEVTNNIFTLYTYEAVTGNDAWNNPTMKKFRAEKLPRLLQTQPSLNDWKKDPFFALCVYSQLAHEFGWGSFKTVFRLYENSVKKEEESNQDDGAKIDMYFGRFSEIVRHNLSPMCDFWGIPLSTGVRNNLTLFPAFLPNDEITAAGQARVDQVLPNYPGIVRGPSR</sequence>
<proteinExistence type="predicted"/>